<keyword evidence="1" id="KW-1133">Transmembrane helix</keyword>
<feature type="transmembrane region" description="Helical" evidence="1">
    <location>
        <begin position="281"/>
        <end position="305"/>
    </location>
</feature>
<dbReference type="Pfam" id="PF14102">
    <property type="entry name" value="Caps_synth_CapC"/>
    <property type="match status" value="2"/>
</dbReference>
<evidence type="ECO:0000313" key="3">
    <source>
        <dbReference type="Proteomes" id="UP000288259"/>
    </source>
</evidence>
<feature type="transmembrane region" description="Helical" evidence="1">
    <location>
        <begin position="96"/>
        <end position="116"/>
    </location>
</feature>
<proteinExistence type="predicted"/>
<keyword evidence="1" id="KW-0472">Membrane</keyword>
<comment type="caution">
    <text evidence="2">The sequence shown here is derived from an EMBL/GenBank/DDBJ whole genome shotgun (WGS) entry which is preliminary data.</text>
</comment>
<feature type="transmembrane region" description="Helical" evidence="1">
    <location>
        <begin position="49"/>
        <end position="75"/>
    </location>
</feature>
<feature type="transmembrane region" description="Helical" evidence="1">
    <location>
        <begin position="164"/>
        <end position="184"/>
    </location>
</feature>
<dbReference type="AlphaFoldDB" id="A0A432YQG6"/>
<feature type="transmembrane region" description="Helical" evidence="1">
    <location>
        <begin position="311"/>
        <end position="327"/>
    </location>
</feature>
<dbReference type="GO" id="GO:0016020">
    <property type="term" value="C:membrane"/>
    <property type="evidence" value="ECO:0007669"/>
    <property type="project" value="InterPro"/>
</dbReference>
<organism evidence="2 3">
    <name type="scientific">Pseudidiomarina insulisalsae</name>
    <dbReference type="NCBI Taxonomy" id="575789"/>
    <lineage>
        <taxon>Bacteria</taxon>
        <taxon>Pseudomonadati</taxon>
        <taxon>Pseudomonadota</taxon>
        <taxon>Gammaproteobacteria</taxon>
        <taxon>Alteromonadales</taxon>
        <taxon>Idiomarinaceae</taxon>
        <taxon>Pseudidiomarina</taxon>
    </lineage>
</organism>
<dbReference type="RefSeq" id="WP_126753360.1">
    <property type="nucleotide sequence ID" value="NZ_PIPY01000001.1"/>
</dbReference>
<feature type="transmembrane region" description="Helical" evidence="1">
    <location>
        <begin position="224"/>
        <end position="242"/>
    </location>
</feature>
<feature type="transmembrane region" description="Helical" evidence="1">
    <location>
        <begin position="339"/>
        <end position="360"/>
    </location>
</feature>
<reference evidence="3" key="1">
    <citation type="journal article" date="2018" name="Front. Microbiol.">
        <title>Genome-Based Analysis Reveals the Taxonomy and Diversity of the Family Idiomarinaceae.</title>
        <authorList>
            <person name="Liu Y."/>
            <person name="Lai Q."/>
            <person name="Shao Z."/>
        </authorList>
    </citation>
    <scope>NUCLEOTIDE SEQUENCE [LARGE SCALE GENOMIC DNA]</scope>
    <source>
        <strain evidence="3">CVS-6</strain>
    </source>
</reference>
<feature type="transmembrane region" description="Helical" evidence="1">
    <location>
        <begin position="248"/>
        <end position="269"/>
    </location>
</feature>
<evidence type="ECO:0008006" key="4">
    <source>
        <dbReference type="Google" id="ProtNLM"/>
    </source>
</evidence>
<evidence type="ECO:0000256" key="1">
    <source>
        <dbReference type="SAM" id="Phobius"/>
    </source>
</evidence>
<protein>
    <recommendedName>
        <fullName evidence="4">Capsule biosynthesis CapC</fullName>
    </recommendedName>
</protein>
<name>A0A432YQG6_9GAMM</name>
<keyword evidence="1" id="KW-0812">Transmembrane</keyword>
<feature type="transmembrane region" description="Helical" evidence="1">
    <location>
        <begin position="196"/>
        <end position="217"/>
    </location>
</feature>
<sequence length="1078" mass="120752">MMDWLPLEIFPTGGLASSVVTTVWIGVTIVAFLNLRFGTTLSGLVVPGYIVPLLLVKPGSAIVIIVESIVTYLLTRGIADRFLVKAGLGEFFGRDRFFILILVSVLVRVVFDAYLLVALDDYLMQRGVDFELRSSLHSFGLVIIALSANQFWNSGIKRGLGTLLVHLALTYAIISYVLIPLTNFNISTLGYMYEDIASNILASPKAYIILITAAFLASRMNLRYGWDFNGILIPSLLALQWYNPIKIVTTFAEAFVILFCAIGLLKLPFVRNQNIEGARQLLLFFNISFVYKLILGYIIIIWFPAQKITDLYGFGYLLATLLAIKMYQKDIAIKLTRTTVQTSFVAALGASLIGFALTLYQPAPLADDPELVPTSEVVVSKQPLARVIEATRQASYASDAVTRGITISPFTLEQFRDTILAIDDLGPTPSQRQLRQVAGLANNFGYEVLWVESRYVVLRDTRAERGWGFFVFDLAHRNELALQFPTVMDENITALVMLPLFEQLNARYLAVASARAQRARDGSDQLLLNSQTLFQVFHQTLSANSALQVREYSPSLARQLLGERSANEMLGLSADATRMWVKDSPPAALSLATLEQLTSGVDVVWDIPGFQNRQRDVARYGFAELFLTQPAMLSILANAALREQVETVANEQQIAGYLLSFLQENKRLLAAKNTEKYVAPQQSELLYFDRAVLEPLFMVMDRYGEPDWFSRSQPLINQIAQAAAQLDYQIILYRHISSGAEYFILREQLGEQRNSLRHWGTYVFKLGSSRPYVIEAPSPIFESGSFEFAGSLFQQMEADALLVSGAHPMANSDGSARVVARSNPLTLFNLVHQAALRHEAERDITAVQVRGFAGDSTQGIEKVELSYYELNKPFAAQQPEFKELRRYLELLLTRAGVAAPDEVIELTPASYTAQARFTKYIPAAQYAEIWLPRGLRESFRTVATESVLFQQMLALGIATKEYDVAMQLSPLPLVSMTPSMLVNVKRLLNQFEQSQNIQVLATLQQRYPEVTLELWRDNESLQSYLVLRGANTDVLAVKNLTPLSSSTIEVDERQQDITSAVREFVRGRVQWLHREAHP</sequence>
<dbReference type="Proteomes" id="UP000288259">
    <property type="component" value="Unassembled WGS sequence"/>
</dbReference>
<dbReference type="EMBL" id="PIPY01000001">
    <property type="protein sequence ID" value="RUO63651.1"/>
    <property type="molecule type" value="Genomic_DNA"/>
</dbReference>
<keyword evidence="3" id="KW-1185">Reference proteome</keyword>
<accession>A0A432YQG6</accession>
<feature type="transmembrane region" description="Helical" evidence="1">
    <location>
        <begin position="12"/>
        <end position="37"/>
    </location>
</feature>
<dbReference type="GO" id="GO:0045227">
    <property type="term" value="P:capsule polysaccharide biosynthetic process"/>
    <property type="evidence" value="ECO:0007669"/>
    <property type="project" value="InterPro"/>
</dbReference>
<dbReference type="InterPro" id="IPR008338">
    <property type="entry name" value="Capsule_biosynth_CapC"/>
</dbReference>
<evidence type="ECO:0000313" key="2">
    <source>
        <dbReference type="EMBL" id="RUO63651.1"/>
    </source>
</evidence>
<dbReference type="OrthoDB" id="5630352at2"/>
<gene>
    <name evidence="2" type="ORF">CWI71_00880</name>
</gene>